<dbReference type="PANTHER" id="PTHR43806">
    <property type="entry name" value="PEPTIDASE S8"/>
    <property type="match status" value="1"/>
</dbReference>
<keyword evidence="9" id="KW-1185">Reference proteome</keyword>
<feature type="region of interest" description="Disordered" evidence="6">
    <location>
        <begin position="408"/>
        <end position="445"/>
    </location>
</feature>
<sequence>MDDVLSKYSAGSRQLFGKTSEDVRKRQLDSNMNARHPVDLSRFRHIDAPVDSMEDLAAELRLLDAVSAAYIRPGAAAAIYSIPKPAKKSKRQTNATTPNFRNNQGYLDAAPAGIDIKFARTYVGGDGAAVKVADVEWGWHFTHEDLKENASGVISGTNDNSDDAHGTAVAGEISGDSNKFGIEGIAPGSQFMASAISGDITIAEAITNAADALSKGDVLLIEVHIGGPESTGNGQEGYIAVEWWPEMFDAIRYAVNKGVVVVEAAGNGAVDFDRPIYGQEGREAAGFPSDSLNPFDMSNPQSGAIIVGAGAPPPGTHGADYGADRSRLDFSNWGARVDVQAWGREVTSTGYGDLLSGDENSWYTDTFSGTSSASPIVVGAVAVAQSIRVQSGRSPLTGEQFAQLFRQTGSAQQDGPNGDASQRIGNRPDLSQLVPAALDVASEGN</sequence>
<evidence type="ECO:0000256" key="1">
    <source>
        <dbReference type="ARBA" id="ARBA00011073"/>
    </source>
</evidence>
<protein>
    <submittedName>
        <fullName evidence="8">Subtilisin-like protein</fullName>
    </submittedName>
</protein>
<evidence type="ECO:0000256" key="2">
    <source>
        <dbReference type="ARBA" id="ARBA00022670"/>
    </source>
</evidence>
<keyword evidence="2" id="KW-0645">Protease</keyword>
<dbReference type="PROSITE" id="PS00137">
    <property type="entry name" value="SUBTILASE_HIS"/>
    <property type="match status" value="1"/>
</dbReference>
<evidence type="ECO:0000259" key="7">
    <source>
        <dbReference type="Pfam" id="PF00082"/>
    </source>
</evidence>
<evidence type="ECO:0000313" key="9">
    <source>
        <dbReference type="Proteomes" id="UP000800041"/>
    </source>
</evidence>
<keyword evidence="4" id="KW-0720">Serine protease</keyword>
<dbReference type="OrthoDB" id="3866712at2759"/>
<name>A0A6G1HF36_9PEZI</name>
<dbReference type="InterPro" id="IPR022398">
    <property type="entry name" value="Peptidase_S8_His-AS"/>
</dbReference>
<dbReference type="EMBL" id="ML977139">
    <property type="protein sequence ID" value="KAF1991548.1"/>
    <property type="molecule type" value="Genomic_DNA"/>
</dbReference>
<dbReference type="GO" id="GO:0004252">
    <property type="term" value="F:serine-type endopeptidase activity"/>
    <property type="evidence" value="ECO:0007669"/>
    <property type="project" value="InterPro"/>
</dbReference>
<evidence type="ECO:0000256" key="3">
    <source>
        <dbReference type="ARBA" id="ARBA00022801"/>
    </source>
</evidence>
<evidence type="ECO:0000313" key="8">
    <source>
        <dbReference type="EMBL" id="KAF1991548.1"/>
    </source>
</evidence>
<dbReference type="Pfam" id="PF00082">
    <property type="entry name" value="Peptidase_S8"/>
    <property type="match status" value="1"/>
</dbReference>
<feature type="compositionally biased region" description="Polar residues" evidence="6">
    <location>
        <begin position="408"/>
        <end position="424"/>
    </location>
</feature>
<dbReference type="InterPro" id="IPR015500">
    <property type="entry name" value="Peptidase_S8_subtilisin-rel"/>
</dbReference>
<keyword evidence="3" id="KW-0378">Hydrolase</keyword>
<dbReference type="PANTHER" id="PTHR43806:SF11">
    <property type="entry name" value="CEREVISIN-RELATED"/>
    <property type="match status" value="1"/>
</dbReference>
<evidence type="ECO:0000256" key="5">
    <source>
        <dbReference type="PROSITE-ProRule" id="PRU01240"/>
    </source>
</evidence>
<dbReference type="PROSITE" id="PS00138">
    <property type="entry name" value="SUBTILASE_SER"/>
    <property type="match status" value="1"/>
</dbReference>
<comment type="caution">
    <text evidence="5">Lacks conserved residue(s) required for the propagation of feature annotation.</text>
</comment>
<evidence type="ECO:0000256" key="6">
    <source>
        <dbReference type="SAM" id="MobiDB-lite"/>
    </source>
</evidence>
<gene>
    <name evidence="8" type="ORF">K402DRAFT_409712</name>
</gene>
<dbReference type="SUPFAM" id="SSF52743">
    <property type="entry name" value="Subtilisin-like"/>
    <property type="match status" value="1"/>
</dbReference>
<dbReference type="Proteomes" id="UP000800041">
    <property type="component" value="Unassembled WGS sequence"/>
</dbReference>
<dbReference type="PROSITE" id="PS51892">
    <property type="entry name" value="SUBTILASE"/>
    <property type="match status" value="1"/>
</dbReference>
<accession>A0A6G1HF36</accession>
<dbReference type="PRINTS" id="PR00723">
    <property type="entry name" value="SUBTILISIN"/>
</dbReference>
<dbReference type="GO" id="GO:0006508">
    <property type="term" value="P:proteolysis"/>
    <property type="evidence" value="ECO:0007669"/>
    <property type="project" value="UniProtKB-KW"/>
</dbReference>
<evidence type="ECO:0000256" key="4">
    <source>
        <dbReference type="ARBA" id="ARBA00022825"/>
    </source>
</evidence>
<dbReference type="InterPro" id="IPR036852">
    <property type="entry name" value="Peptidase_S8/S53_dom_sf"/>
</dbReference>
<dbReference type="Gene3D" id="3.40.50.200">
    <property type="entry name" value="Peptidase S8/S53 domain"/>
    <property type="match status" value="1"/>
</dbReference>
<dbReference type="InterPro" id="IPR000209">
    <property type="entry name" value="Peptidase_S8/S53_dom"/>
</dbReference>
<organism evidence="8 9">
    <name type="scientific">Aulographum hederae CBS 113979</name>
    <dbReference type="NCBI Taxonomy" id="1176131"/>
    <lineage>
        <taxon>Eukaryota</taxon>
        <taxon>Fungi</taxon>
        <taxon>Dikarya</taxon>
        <taxon>Ascomycota</taxon>
        <taxon>Pezizomycotina</taxon>
        <taxon>Dothideomycetes</taxon>
        <taxon>Pleosporomycetidae</taxon>
        <taxon>Aulographales</taxon>
        <taxon>Aulographaceae</taxon>
    </lineage>
</organism>
<proteinExistence type="inferred from homology"/>
<dbReference type="AlphaFoldDB" id="A0A6G1HF36"/>
<reference evidence="8" key="1">
    <citation type="journal article" date="2020" name="Stud. Mycol.">
        <title>101 Dothideomycetes genomes: a test case for predicting lifestyles and emergence of pathogens.</title>
        <authorList>
            <person name="Haridas S."/>
            <person name="Albert R."/>
            <person name="Binder M."/>
            <person name="Bloem J."/>
            <person name="Labutti K."/>
            <person name="Salamov A."/>
            <person name="Andreopoulos B."/>
            <person name="Baker S."/>
            <person name="Barry K."/>
            <person name="Bills G."/>
            <person name="Bluhm B."/>
            <person name="Cannon C."/>
            <person name="Castanera R."/>
            <person name="Culley D."/>
            <person name="Daum C."/>
            <person name="Ezra D."/>
            <person name="Gonzalez J."/>
            <person name="Henrissat B."/>
            <person name="Kuo A."/>
            <person name="Liang C."/>
            <person name="Lipzen A."/>
            <person name="Lutzoni F."/>
            <person name="Magnuson J."/>
            <person name="Mondo S."/>
            <person name="Nolan M."/>
            <person name="Ohm R."/>
            <person name="Pangilinan J."/>
            <person name="Park H.-J."/>
            <person name="Ramirez L."/>
            <person name="Alfaro M."/>
            <person name="Sun H."/>
            <person name="Tritt A."/>
            <person name="Yoshinaga Y."/>
            <person name="Zwiers L.-H."/>
            <person name="Turgeon B."/>
            <person name="Goodwin S."/>
            <person name="Spatafora J."/>
            <person name="Crous P."/>
            <person name="Grigoriev I."/>
        </authorList>
    </citation>
    <scope>NUCLEOTIDE SEQUENCE</scope>
    <source>
        <strain evidence="8">CBS 113979</strain>
    </source>
</reference>
<comment type="similarity">
    <text evidence="1 5">Belongs to the peptidase S8 family.</text>
</comment>
<feature type="domain" description="Peptidase S8/S53" evidence="7">
    <location>
        <begin position="155"/>
        <end position="409"/>
    </location>
</feature>
<dbReference type="InterPro" id="IPR050131">
    <property type="entry name" value="Peptidase_S8_subtilisin-like"/>
</dbReference>
<dbReference type="InterPro" id="IPR023828">
    <property type="entry name" value="Peptidase_S8_Ser-AS"/>
</dbReference>